<dbReference type="Proteomes" id="UP001549184">
    <property type="component" value="Unassembled WGS sequence"/>
</dbReference>
<feature type="transmembrane region" description="Helical" evidence="6">
    <location>
        <begin position="277"/>
        <end position="296"/>
    </location>
</feature>
<feature type="transmembrane region" description="Helical" evidence="6">
    <location>
        <begin position="44"/>
        <end position="64"/>
    </location>
</feature>
<feature type="domain" description="MASE1" evidence="7">
    <location>
        <begin position="21"/>
        <end position="285"/>
    </location>
</feature>
<evidence type="ECO:0000256" key="1">
    <source>
        <dbReference type="ARBA" id="ARBA00004651"/>
    </source>
</evidence>
<keyword evidence="3 6" id="KW-0812">Transmembrane</keyword>
<feature type="transmembrane region" description="Helical" evidence="6">
    <location>
        <begin position="160"/>
        <end position="182"/>
    </location>
</feature>
<organism evidence="8 9">
    <name type="scientific">Dyella japonica</name>
    <dbReference type="NCBI Taxonomy" id="231455"/>
    <lineage>
        <taxon>Bacteria</taxon>
        <taxon>Pseudomonadati</taxon>
        <taxon>Pseudomonadota</taxon>
        <taxon>Gammaproteobacteria</taxon>
        <taxon>Lysobacterales</taxon>
        <taxon>Rhodanobacteraceae</taxon>
        <taxon>Dyella</taxon>
    </lineage>
</organism>
<keyword evidence="2" id="KW-1003">Cell membrane</keyword>
<evidence type="ECO:0000313" key="9">
    <source>
        <dbReference type="Proteomes" id="UP001549184"/>
    </source>
</evidence>
<feature type="transmembrane region" description="Helical" evidence="6">
    <location>
        <begin position="203"/>
        <end position="222"/>
    </location>
</feature>
<keyword evidence="4 6" id="KW-1133">Transmembrane helix</keyword>
<feature type="transmembrane region" description="Helical" evidence="6">
    <location>
        <begin position="121"/>
        <end position="140"/>
    </location>
</feature>
<proteinExistence type="predicted"/>
<keyword evidence="5 6" id="KW-0472">Membrane</keyword>
<evidence type="ECO:0000256" key="4">
    <source>
        <dbReference type="ARBA" id="ARBA00022989"/>
    </source>
</evidence>
<gene>
    <name evidence="8" type="ORF">ABIC75_001305</name>
</gene>
<keyword evidence="8" id="KW-0808">Transferase</keyword>
<evidence type="ECO:0000259" key="7">
    <source>
        <dbReference type="Pfam" id="PF05231"/>
    </source>
</evidence>
<feature type="transmembrane region" description="Helical" evidence="6">
    <location>
        <begin position="88"/>
        <end position="109"/>
    </location>
</feature>
<keyword evidence="8" id="KW-0418">Kinase</keyword>
<dbReference type="EMBL" id="JBEPMU010000001">
    <property type="protein sequence ID" value="MET3651603.1"/>
    <property type="molecule type" value="Genomic_DNA"/>
</dbReference>
<evidence type="ECO:0000313" key="8">
    <source>
        <dbReference type="EMBL" id="MET3651603.1"/>
    </source>
</evidence>
<dbReference type="GO" id="GO:0016301">
    <property type="term" value="F:kinase activity"/>
    <property type="evidence" value="ECO:0007669"/>
    <property type="project" value="UniProtKB-KW"/>
</dbReference>
<evidence type="ECO:0000256" key="3">
    <source>
        <dbReference type="ARBA" id="ARBA00022692"/>
    </source>
</evidence>
<feature type="transmembrane region" description="Helical" evidence="6">
    <location>
        <begin position="20"/>
        <end position="37"/>
    </location>
</feature>
<protein>
    <submittedName>
        <fullName evidence="8">Glucose-6-phosphate-specific signal transduction histidine kinase</fullName>
    </submittedName>
</protein>
<name>A0ABV2JUW6_9GAMM</name>
<feature type="transmembrane region" description="Helical" evidence="6">
    <location>
        <begin position="242"/>
        <end position="265"/>
    </location>
</feature>
<dbReference type="InterPro" id="IPR007895">
    <property type="entry name" value="MASE1"/>
</dbReference>
<accession>A0ABV2JUW6</accession>
<evidence type="ECO:0000256" key="2">
    <source>
        <dbReference type="ARBA" id="ARBA00022475"/>
    </source>
</evidence>
<comment type="caution">
    <text evidence="8">The sequence shown here is derived from an EMBL/GenBank/DDBJ whole genome shotgun (WGS) entry which is preliminary data.</text>
</comment>
<sequence>MVTATKGHSDAGKRAASHAGLLQLGIVIAYAVGFSLLKEVSASHWNLIAGLRMLCLLLVPYRYWPAMIIGETIPLIGLGWTYHDRFGALWACSVAVSPMMLTAPVIAWCRRRMSLFVEGRVNMTALMTCILAGSVVSTLVNSGSFATMTFHHEVPHPLTVHTVLEFFLGSYLGALTLVPPVFAWRSWSSQRQLPGVVSMRKVAVIDCLKGVLPPLLLLMWLASTRYGDDVVEIARMAMFLPVAWLTLRLGWQGAAIGGLLASVAIELTMTVERDPAVMQAQALVAFAVSSLIMLGARLSPKSARGRAGNEETNDAQRGFLLAQQGLYQEELRLRHVAESLDRLGQSMRDGQHRMMERLRPVLPANMEQAYARHLDLTQMEMQRLADALHPRAWREHGLAATFERGPLSKAASLVGAAYGCTLTGSGLNLLAPDVHMMLYRQACEVLVYMLAREPMKRIRVHIRGGCSHGRRWVVLRMTAVRSAPSLRGRPVPEWRQLVSLLGTNGQGMATVRERALIYGGVVHERENDDHLGVTLLLHDALRADAPPAQDMPPVARVASA</sequence>
<keyword evidence="9" id="KW-1185">Reference proteome</keyword>
<dbReference type="Pfam" id="PF05231">
    <property type="entry name" value="MASE1"/>
    <property type="match status" value="1"/>
</dbReference>
<comment type="subcellular location">
    <subcellularLocation>
        <location evidence="1">Cell membrane</location>
        <topology evidence="1">Multi-pass membrane protein</topology>
    </subcellularLocation>
</comment>
<evidence type="ECO:0000256" key="5">
    <source>
        <dbReference type="ARBA" id="ARBA00023136"/>
    </source>
</evidence>
<evidence type="ECO:0000256" key="6">
    <source>
        <dbReference type="SAM" id="Phobius"/>
    </source>
</evidence>
<reference evidence="8 9" key="1">
    <citation type="submission" date="2024-06" db="EMBL/GenBank/DDBJ databases">
        <title>Sorghum-associated microbial communities from plants grown in Nebraska, USA.</title>
        <authorList>
            <person name="Schachtman D."/>
        </authorList>
    </citation>
    <scope>NUCLEOTIDE SEQUENCE [LARGE SCALE GENOMIC DNA]</scope>
    <source>
        <strain evidence="8 9">1073</strain>
    </source>
</reference>
<dbReference type="RefSeq" id="WP_354013021.1">
    <property type="nucleotide sequence ID" value="NZ_JBEPMU010000001.1"/>
</dbReference>